<dbReference type="EMBL" id="FZOU01000005">
    <property type="protein sequence ID" value="SNT21448.1"/>
    <property type="molecule type" value="Genomic_DNA"/>
</dbReference>
<protein>
    <submittedName>
        <fullName evidence="2">Uncharacterized protein</fullName>
    </submittedName>
</protein>
<gene>
    <name evidence="2" type="ORF">SAMN05421770_105200</name>
</gene>
<proteinExistence type="predicted"/>
<sequence length="213" mass="23635">MAGLEPATTRVTSEVTVLCATGQREFPHKEFAREQSKRDQITDRLSTESCASGRRPHPVISLLRQAFRACFSGGLAEEVSLFFHHGRSAYVRDWALRGLRGSNPQLTDCSVSSAREGTLSYATNGRILAKGTMEYRLLVDLQSRNLYSSPLSEINCACDVRRIVRGDLGPIELESPAIAAERCHLWGPTQRVVRIFIHRAISYAGVTLPRFAS</sequence>
<evidence type="ECO:0000313" key="2">
    <source>
        <dbReference type="EMBL" id="SNT21448.1"/>
    </source>
</evidence>
<dbReference type="Proteomes" id="UP000198356">
    <property type="component" value="Unassembled WGS sequence"/>
</dbReference>
<feature type="compositionally biased region" description="Basic and acidic residues" evidence="1">
    <location>
        <begin position="29"/>
        <end position="46"/>
    </location>
</feature>
<dbReference type="AlphaFoldDB" id="A0A239KUW0"/>
<name>A0A239KUW0_9BACT</name>
<evidence type="ECO:0000313" key="3">
    <source>
        <dbReference type="Proteomes" id="UP000198356"/>
    </source>
</evidence>
<organism evidence="2 3">
    <name type="scientific">Granulicella rosea</name>
    <dbReference type="NCBI Taxonomy" id="474952"/>
    <lineage>
        <taxon>Bacteria</taxon>
        <taxon>Pseudomonadati</taxon>
        <taxon>Acidobacteriota</taxon>
        <taxon>Terriglobia</taxon>
        <taxon>Terriglobales</taxon>
        <taxon>Acidobacteriaceae</taxon>
        <taxon>Granulicella</taxon>
    </lineage>
</organism>
<accession>A0A239KUW0</accession>
<keyword evidence="3" id="KW-1185">Reference proteome</keyword>
<evidence type="ECO:0000256" key="1">
    <source>
        <dbReference type="SAM" id="MobiDB-lite"/>
    </source>
</evidence>
<reference evidence="2 3" key="1">
    <citation type="submission" date="2017-06" db="EMBL/GenBank/DDBJ databases">
        <authorList>
            <person name="Kim H.J."/>
            <person name="Triplett B.A."/>
        </authorList>
    </citation>
    <scope>NUCLEOTIDE SEQUENCE [LARGE SCALE GENOMIC DNA]</scope>
    <source>
        <strain evidence="2 3">DSM 18704</strain>
    </source>
</reference>
<feature type="region of interest" description="Disordered" evidence="1">
    <location>
        <begin position="29"/>
        <end position="50"/>
    </location>
</feature>